<evidence type="ECO:0000256" key="2">
    <source>
        <dbReference type="PROSITE-ProRule" id="PRU00047"/>
    </source>
</evidence>
<dbReference type="Pfam" id="PF00098">
    <property type="entry name" value="zf-CCHC"/>
    <property type="match status" value="1"/>
</dbReference>
<comment type="caution">
    <text evidence="4">The sequence shown here is derived from an EMBL/GenBank/DDBJ whole genome shotgun (WGS) entry which is preliminary data.</text>
</comment>
<dbReference type="Gene3D" id="4.10.60.10">
    <property type="entry name" value="Zinc finger, CCHC-type"/>
    <property type="match status" value="1"/>
</dbReference>
<keyword evidence="5" id="KW-1185">Reference proteome</keyword>
<dbReference type="Proteomes" id="UP000037035">
    <property type="component" value="Unassembled WGS sequence"/>
</dbReference>
<dbReference type="InterPro" id="IPR036875">
    <property type="entry name" value="Znf_CCHC_sf"/>
</dbReference>
<dbReference type="STRING" id="27349.A0A0L6U598"/>
<evidence type="ECO:0000313" key="5">
    <source>
        <dbReference type="Proteomes" id="UP000037035"/>
    </source>
</evidence>
<dbReference type="PROSITE" id="PS50158">
    <property type="entry name" value="ZF_CCHC"/>
    <property type="match status" value="1"/>
</dbReference>
<dbReference type="SUPFAM" id="SSF57756">
    <property type="entry name" value="Retrovirus zinc finger-like domains"/>
    <property type="match status" value="1"/>
</dbReference>
<name>A0A0L6U598_9BASI</name>
<feature type="domain" description="CCHC-type" evidence="3">
    <location>
        <begin position="119"/>
        <end position="134"/>
    </location>
</feature>
<keyword evidence="2" id="KW-0479">Metal-binding</keyword>
<dbReference type="GO" id="GO:0003676">
    <property type="term" value="F:nucleic acid binding"/>
    <property type="evidence" value="ECO:0007669"/>
    <property type="project" value="InterPro"/>
</dbReference>
<keyword evidence="2" id="KW-0862">Zinc</keyword>
<feature type="non-terminal residue" evidence="4">
    <location>
        <position position="141"/>
    </location>
</feature>
<dbReference type="InterPro" id="IPR001878">
    <property type="entry name" value="Znf_CCHC"/>
</dbReference>
<reference evidence="4 5" key="1">
    <citation type="submission" date="2015-08" db="EMBL/GenBank/DDBJ databases">
        <title>Next Generation Sequencing and Analysis of the Genome of Puccinia sorghi L Schw, the Causal Agent of Maize Common Rust.</title>
        <authorList>
            <person name="Rochi L."/>
            <person name="Burguener G."/>
            <person name="Darino M."/>
            <person name="Turjanski A."/>
            <person name="Kreff E."/>
            <person name="Dieguez M.J."/>
            <person name="Sacco F."/>
        </authorList>
    </citation>
    <scope>NUCLEOTIDE SEQUENCE [LARGE SCALE GENOMIC DNA]</scope>
    <source>
        <strain evidence="4 5">RO10H11247</strain>
    </source>
</reference>
<evidence type="ECO:0000256" key="1">
    <source>
        <dbReference type="ARBA" id="ARBA00022664"/>
    </source>
</evidence>
<dbReference type="SMART" id="SM00343">
    <property type="entry name" value="ZnF_C2HC"/>
    <property type="match status" value="1"/>
</dbReference>
<keyword evidence="2" id="KW-0863">Zinc-finger</keyword>
<dbReference type="GO" id="GO:0008270">
    <property type="term" value="F:zinc ion binding"/>
    <property type="evidence" value="ECO:0007669"/>
    <property type="project" value="UniProtKB-KW"/>
</dbReference>
<evidence type="ECO:0000313" key="4">
    <source>
        <dbReference type="EMBL" id="KNZ43693.1"/>
    </source>
</evidence>
<dbReference type="OrthoDB" id="3863715at2759"/>
<accession>A0A0L6U598</accession>
<sequence length="141" mass="15681">AFNDAGKSFCEQGLSLSWDEMQGLIIQTNLRGNLCQALDQKIDLFMAANDQQTPPPQDVFRLLDAAWIEQQLFESSRVQEAQSLHTTLASRNTSSDSCVAGPQDHQEIEVNAVGKRLICYICKKPDHIAPNCPQKKRGNPP</sequence>
<dbReference type="GO" id="GO:0006397">
    <property type="term" value="P:mRNA processing"/>
    <property type="evidence" value="ECO:0007669"/>
    <property type="project" value="UniProtKB-KW"/>
</dbReference>
<gene>
    <name evidence="4" type="ORF">VP01_9971g1</name>
</gene>
<dbReference type="AlphaFoldDB" id="A0A0L6U598"/>
<proteinExistence type="predicted"/>
<evidence type="ECO:0000259" key="3">
    <source>
        <dbReference type="PROSITE" id="PS50158"/>
    </source>
</evidence>
<feature type="non-terminal residue" evidence="4">
    <location>
        <position position="1"/>
    </location>
</feature>
<dbReference type="VEuPathDB" id="FungiDB:VP01_9971g1"/>
<dbReference type="EMBL" id="LAVV01015682">
    <property type="protein sequence ID" value="KNZ43693.1"/>
    <property type="molecule type" value="Genomic_DNA"/>
</dbReference>
<organism evidence="4 5">
    <name type="scientific">Puccinia sorghi</name>
    <dbReference type="NCBI Taxonomy" id="27349"/>
    <lineage>
        <taxon>Eukaryota</taxon>
        <taxon>Fungi</taxon>
        <taxon>Dikarya</taxon>
        <taxon>Basidiomycota</taxon>
        <taxon>Pucciniomycotina</taxon>
        <taxon>Pucciniomycetes</taxon>
        <taxon>Pucciniales</taxon>
        <taxon>Pucciniaceae</taxon>
        <taxon>Puccinia</taxon>
    </lineage>
</organism>
<keyword evidence="1" id="KW-0507">mRNA processing</keyword>
<protein>
    <recommendedName>
        <fullName evidence="3">CCHC-type domain-containing protein</fullName>
    </recommendedName>
</protein>